<gene>
    <name evidence="1" type="ORF">KUCAC02_001295</name>
</gene>
<dbReference type="EMBL" id="CM043786">
    <property type="protein sequence ID" value="KAI4831766.1"/>
    <property type="molecule type" value="Genomic_DNA"/>
</dbReference>
<evidence type="ECO:0000313" key="1">
    <source>
        <dbReference type="EMBL" id="KAI4831766.1"/>
    </source>
</evidence>
<reference evidence="1" key="1">
    <citation type="submission" date="2022-05" db="EMBL/GenBank/DDBJ databases">
        <title>Chromosome-level genome of Chaenocephalus aceratus.</title>
        <authorList>
            <person name="Park H."/>
        </authorList>
    </citation>
    <scope>NUCLEOTIDE SEQUENCE</scope>
    <source>
        <strain evidence="1">KU_202001</strain>
    </source>
</reference>
<proteinExistence type="predicted"/>
<keyword evidence="2" id="KW-1185">Reference proteome</keyword>
<accession>A0ACB9XVX4</accession>
<comment type="caution">
    <text evidence="1">The sequence shown here is derived from an EMBL/GenBank/DDBJ whole genome shotgun (WGS) entry which is preliminary data.</text>
</comment>
<evidence type="ECO:0000313" key="2">
    <source>
        <dbReference type="Proteomes" id="UP001057452"/>
    </source>
</evidence>
<sequence length="773" mass="83557">MRQNASGSQVRPSLPNGPTTNSLPSPNPSLRPHLGPQRPLCPPLANGPVGLGPHGHSDPLPAVDSSNRSNNQSGPAATGPNGDVPYLQPAGSGDAALLPHTCTSAQTQDATLRPALHLNSSQGLQKGCVPHASGSSNSNTAAAIATAAASLGNGAPEGQTPPSADGKTTQEDGLTNHVHSEDGKGAEGDKKVNNIHPAALPSTPHAQGSSAASSPISAISTATPSPKSSEHTQAGAHSPANAAPPTTSTAPAVNGNGKGGISEDSQSPLKAEPPAVTNVLKACRNLGRNGLSNSSILLDKCPPPRLPPPPSPALPKDKLNPPTPSIYLENKRDAFFPPLHQFCTNPSNPVTVIRGLAGALKLDLGLFSTKTLVEANPEHLVEVWTQLSQPADENWDPAGTKKMWRCESARAHTTIAKYAQYQAASFQESLREENEKKALKEPSDTEPASAESVARKRRGPLKHIKFGTNIDVSDERKWKQQLQELSKLPAFARVVSAGNLLSHVGHTILGPGSRIAGHQEHNNFCAVNINIGPGDCEWFAVPEPYWGVMSNFCEKNNINFLMGSWWPNLEDLYEADVPVYRFIQRPGDLVWLNTGTVHWVQAIGWCNNIAWNVGPLTAHQYKLAVERYEWNKLQSVKSMVPMVHLSWNMARNIKVSDHKLFEMIKYCLLRTLKQCQWVKEALATAGKETVLRPRTRDEPAHYCTICEVEVFNLLFVRRELLSKKQYVVHCQDCARKGSATLDNFVVLEQHRMDDMMQVYDQFTLAPPLHSSSS</sequence>
<name>A0ACB9XVX4_CHAAC</name>
<organism evidence="1 2">
    <name type="scientific">Chaenocephalus aceratus</name>
    <name type="common">Blackfin icefish</name>
    <name type="synonym">Chaenichthys aceratus</name>
    <dbReference type="NCBI Taxonomy" id="36190"/>
    <lineage>
        <taxon>Eukaryota</taxon>
        <taxon>Metazoa</taxon>
        <taxon>Chordata</taxon>
        <taxon>Craniata</taxon>
        <taxon>Vertebrata</taxon>
        <taxon>Euteleostomi</taxon>
        <taxon>Actinopterygii</taxon>
        <taxon>Neopterygii</taxon>
        <taxon>Teleostei</taxon>
        <taxon>Neoteleostei</taxon>
        <taxon>Acanthomorphata</taxon>
        <taxon>Eupercaria</taxon>
        <taxon>Perciformes</taxon>
        <taxon>Notothenioidei</taxon>
        <taxon>Channichthyidae</taxon>
        <taxon>Chaenocephalus</taxon>
    </lineage>
</organism>
<dbReference type="Proteomes" id="UP001057452">
    <property type="component" value="Chromosome 2"/>
</dbReference>
<protein>
    <submittedName>
        <fullName evidence="1">Uncharacterized protein</fullName>
    </submittedName>
</protein>